<sequence>YTLLYNSECDNSNPRSPAEIIQQVEREEKEEKKTINVGIPSMFKIDRKTDPKLIEQANQQYIEQNKKSFNDLIKEIKNRNAKKKSSVKPNVIESDDEDMQINKAEECYDETPEKEIIGRRSTVTNCDDSDDSDETEMSNLSGKTNAGEEAANHKNENGIEVMDDMQLDLDFESDTDKVSSPVLGRQIRAPSPKIENEKEDMKQKSNKLTPDMFITPQDDSNDNFSVLTQKTPDIIEHTEQAESLPCEAERERTRRILDSQLTDPDFVPDFEEMSEDFEIKKLPERKKRKAKKSSTPCTNLTSAGEKRTLRKRSKH</sequence>
<name>A0AAD7ZUY8_DIPPU</name>
<comment type="caution">
    <text evidence="2">The sequence shown here is derived from an EMBL/GenBank/DDBJ whole genome shotgun (WGS) entry which is preliminary data.</text>
</comment>
<dbReference type="AlphaFoldDB" id="A0AAD7ZUY8"/>
<proteinExistence type="predicted"/>
<feature type="region of interest" description="Disordered" evidence="1">
    <location>
        <begin position="79"/>
        <end position="158"/>
    </location>
</feature>
<reference evidence="2" key="2">
    <citation type="submission" date="2023-05" db="EMBL/GenBank/DDBJ databases">
        <authorList>
            <person name="Fouks B."/>
        </authorList>
    </citation>
    <scope>NUCLEOTIDE SEQUENCE</scope>
    <source>
        <strain evidence="2">Stay&amp;Tobe</strain>
        <tissue evidence="2">Testes</tissue>
    </source>
</reference>
<feature type="compositionally biased region" description="Basic and acidic residues" evidence="1">
    <location>
        <begin position="194"/>
        <end position="203"/>
    </location>
</feature>
<accession>A0AAD7ZUY8</accession>
<feature type="compositionally biased region" description="Polar residues" evidence="1">
    <location>
        <begin position="293"/>
        <end position="302"/>
    </location>
</feature>
<dbReference type="Proteomes" id="UP001233999">
    <property type="component" value="Unassembled WGS sequence"/>
</dbReference>
<dbReference type="EMBL" id="JASPKZ010006476">
    <property type="protein sequence ID" value="KAJ9587163.1"/>
    <property type="molecule type" value="Genomic_DNA"/>
</dbReference>
<organism evidence="2 3">
    <name type="scientific">Diploptera punctata</name>
    <name type="common">Pacific beetle cockroach</name>
    <dbReference type="NCBI Taxonomy" id="6984"/>
    <lineage>
        <taxon>Eukaryota</taxon>
        <taxon>Metazoa</taxon>
        <taxon>Ecdysozoa</taxon>
        <taxon>Arthropoda</taxon>
        <taxon>Hexapoda</taxon>
        <taxon>Insecta</taxon>
        <taxon>Pterygota</taxon>
        <taxon>Neoptera</taxon>
        <taxon>Polyneoptera</taxon>
        <taxon>Dictyoptera</taxon>
        <taxon>Blattodea</taxon>
        <taxon>Blaberoidea</taxon>
        <taxon>Blaberidae</taxon>
        <taxon>Diplopterinae</taxon>
        <taxon>Diploptera</taxon>
    </lineage>
</organism>
<feature type="compositionally biased region" description="Acidic residues" evidence="1">
    <location>
        <begin position="266"/>
        <end position="276"/>
    </location>
</feature>
<protein>
    <submittedName>
        <fullName evidence="2">Uncharacterized protein</fullName>
    </submittedName>
</protein>
<feature type="compositionally biased region" description="Basic and acidic residues" evidence="1">
    <location>
        <begin position="103"/>
        <end position="118"/>
    </location>
</feature>
<feature type="compositionally biased region" description="Basic residues" evidence="1">
    <location>
        <begin position="283"/>
        <end position="292"/>
    </location>
</feature>
<reference evidence="2" key="1">
    <citation type="journal article" date="2023" name="IScience">
        <title>Live-bearing cockroach genome reveals convergent evolutionary mechanisms linked to viviparity in insects and beyond.</title>
        <authorList>
            <person name="Fouks B."/>
            <person name="Harrison M.C."/>
            <person name="Mikhailova A.A."/>
            <person name="Marchal E."/>
            <person name="English S."/>
            <person name="Carruthers M."/>
            <person name="Jennings E.C."/>
            <person name="Chiamaka E.L."/>
            <person name="Frigard R.A."/>
            <person name="Pippel M."/>
            <person name="Attardo G.M."/>
            <person name="Benoit J.B."/>
            <person name="Bornberg-Bauer E."/>
            <person name="Tobe S.S."/>
        </authorList>
    </citation>
    <scope>NUCLEOTIDE SEQUENCE</scope>
    <source>
        <strain evidence="2">Stay&amp;Tobe</strain>
    </source>
</reference>
<evidence type="ECO:0000313" key="3">
    <source>
        <dbReference type="Proteomes" id="UP001233999"/>
    </source>
</evidence>
<keyword evidence="3" id="KW-1185">Reference proteome</keyword>
<feature type="region of interest" description="Disordered" evidence="1">
    <location>
        <begin position="255"/>
        <end position="315"/>
    </location>
</feature>
<evidence type="ECO:0000313" key="2">
    <source>
        <dbReference type="EMBL" id="KAJ9587163.1"/>
    </source>
</evidence>
<evidence type="ECO:0000256" key="1">
    <source>
        <dbReference type="SAM" id="MobiDB-lite"/>
    </source>
</evidence>
<gene>
    <name evidence="2" type="ORF">L9F63_019317</name>
</gene>
<feature type="compositionally biased region" description="Acidic residues" evidence="1">
    <location>
        <begin position="127"/>
        <end position="136"/>
    </location>
</feature>
<feature type="region of interest" description="Disordered" evidence="1">
    <location>
        <begin position="174"/>
        <end position="225"/>
    </location>
</feature>
<feature type="non-terminal residue" evidence="2">
    <location>
        <position position="315"/>
    </location>
</feature>